<evidence type="ECO:0000259" key="4">
    <source>
        <dbReference type="PROSITE" id="PS50987"/>
    </source>
</evidence>
<protein>
    <recommendedName>
        <fullName evidence="4">HTH arsR-type domain-containing protein</fullName>
    </recommendedName>
</protein>
<evidence type="ECO:0000256" key="3">
    <source>
        <dbReference type="ARBA" id="ARBA00023163"/>
    </source>
</evidence>
<keyword evidence="3" id="KW-0804">Transcription</keyword>
<dbReference type="InterPro" id="IPR036388">
    <property type="entry name" value="WH-like_DNA-bd_sf"/>
</dbReference>
<dbReference type="EMBL" id="MSLT01000006">
    <property type="protein sequence ID" value="OUD15771.1"/>
    <property type="molecule type" value="Genomic_DNA"/>
</dbReference>
<dbReference type="PANTHER" id="PTHR43132:SF2">
    <property type="entry name" value="ARSENICAL RESISTANCE OPERON REPRESSOR ARSR-RELATED"/>
    <property type="match status" value="1"/>
</dbReference>
<name>A0A251XBF3_9GAMM</name>
<evidence type="ECO:0000256" key="2">
    <source>
        <dbReference type="ARBA" id="ARBA00023125"/>
    </source>
</evidence>
<evidence type="ECO:0000256" key="1">
    <source>
        <dbReference type="ARBA" id="ARBA00023015"/>
    </source>
</evidence>
<dbReference type="GO" id="GO:0003677">
    <property type="term" value="F:DNA binding"/>
    <property type="evidence" value="ECO:0007669"/>
    <property type="project" value="UniProtKB-KW"/>
</dbReference>
<sequence length="90" mass="10182">MHAVADPQRLSILAMLAEKELCVTDLSSITSDDLPTISQRLKLLYEAGLVKRRRQGKHIFYSTVKKYYLTEAVFTLLDTSENSQTSTDSE</sequence>
<keyword evidence="6" id="KW-1185">Reference proteome</keyword>
<dbReference type="AlphaFoldDB" id="A0A251XBF3"/>
<dbReference type="GO" id="GO:0003700">
    <property type="term" value="F:DNA-binding transcription factor activity"/>
    <property type="evidence" value="ECO:0007669"/>
    <property type="project" value="InterPro"/>
</dbReference>
<dbReference type="CDD" id="cd00090">
    <property type="entry name" value="HTH_ARSR"/>
    <property type="match status" value="1"/>
</dbReference>
<accession>A0A251XBF3</accession>
<dbReference type="PRINTS" id="PR00778">
    <property type="entry name" value="HTHARSR"/>
</dbReference>
<organism evidence="5 6">
    <name type="scientific">Thioflexithrix psekupsensis</name>
    <dbReference type="NCBI Taxonomy" id="1570016"/>
    <lineage>
        <taxon>Bacteria</taxon>
        <taxon>Pseudomonadati</taxon>
        <taxon>Pseudomonadota</taxon>
        <taxon>Gammaproteobacteria</taxon>
        <taxon>Thiotrichales</taxon>
        <taxon>Thioflexithrix</taxon>
    </lineage>
</organism>
<evidence type="ECO:0000313" key="6">
    <source>
        <dbReference type="Proteomes" id="UP000194798"/>
    </source>
</evidence>
<comment type="caution">
    <text evidence="5">The sequence shown here is derived from an EMBL/GenBank/DDBJ whole genome shotgun (WGS) entry which is preliminary data.</text>
</comment>
<reference evidence="5 6" key="1">
    <citation type="submission" date="2016-12" db="EMBL/GenBank/DDBJ databases">
        <title>Thioflexothrix psekupsii D3 genome sequencing and assembly.</title>
        <authorList>
            <person name="Fomenkov A."/>
            <person name="Vincze T."/>
            <person name="Grabovich M."/>
            <person name="Anton B.P."/>
            <person name="Dubinina G."/>
            <person name="Orlova M."/>
            <person name="Belousova E."/>
            <person name="Roberts R.J."/>
        </authorList>
    </citation>
    <scope>NUCLEOTIDE SEQUENCE [LARGE SCALE GENOMIC DNA]</scope>
    <source>
        <strain evidence="5">D3</strain>
    </source>
</reference>
<dbReference type="Pfam" id="PF01022">
    <property type="entry name" value="HTH_5"/>
    <property type="match status" value="1"/>
</dbReference>
<dbReference type="InterPro" id="IPR001845">
    <property type="entry name" value="HTH_ArsR_DNA-bd_dom"/>
</dbReference>
<dbReference type="InterPro" id="IPR051011">
    <property type="entry name" value="Metal_resp_trans_reg"/>
</dbReference>
<keyword evidence="2" id="KW-0238">DNA-binding</keyword>
<dbReference type="PROSITE" id="PS50987">
    <property type="entry name" value="HTH_ARSR_2"/>
    <property type="match status" value="1"/>
</dbReference>
<keyword evidence="1" id="KW-0805">Transcription regulation</keyword>
<dbReference type="NCBIfam" id="NF033788">
    <property type="entry name" value="HTH_metalloreg"/>
    <property type="match status" value="1"/>
</dbReference>
<dbReference type="Proteomes" id="UP000194798">
    <property type="component" value="Unassembled WGS sequence"/>
</dbReference>
<evidence type="ECO:0000313" key="5">
    <source>
        <dbReference type="EMBL" id="OUD15771.1"/>
    </source>
</evidence>
<feature type="domain" description="HTH arsR-type" evidence="4">
    <location>
        <begin position="1"/>
        <end position="84"/>
    </location>
</feature>
<gene>
    <name evidence="5" type="ORF">TPSD3_03115</name>
</gene>
<dbReference type="SMART" id="SM00418">
    <property type="entry name" value="HTH_ARSR"/>
    <property type="match status" value="1"/>
</dbReference>
<dbReference type="InterPro" id="IPR011991">
    <property type="entry name" value="ArsR-like_HTH"/>
</dbReference>
<dbReference type="Gene3D" id="1.10.10.10">
    <property type="entry name" value="Winged helix-like DNA-binding domain superfamily/Winged helix DNA-binding domain"/>
    <property type="match status" value="1"/>
</dbReference>
<dbReference type="SUPFAM" id="SSF46785">
    <property type="entry name" value="Winged helix' DNA-binding domain"/>
    <property type="match status" value="1"/>
</dbReference>
<dbReference type="InterPro" id="IPR036390">
    <property type="entry name" value="WH_DNA-bd_sf"/>
</dbReference>
<proteinExistence type="predicted"/>
<dbReference type="PANTHER" id="PTHR43132">
    <property type="entry name" value="ARSENICAL RESISTANCE OPERON REPRESSOR ARSR-RELATED"/>
    <property type="match status" value="1"/>
</dbReference>